<dbReference type="Proteomes" id="UP000324222">
    <property type="component" value="Unassembled WGS sequence"/>
</dbReference>
<feature type="compositionally biased region" description="Polar residues" evidence="1">
    <location>
        <begin position="12"/>
        <end position="33"/>
    </location>
</feature>
<sequence>MRKNLHPEVPTPAQQPSSISSLLAQRQPNTTPPDHQIRPHFSPPIPPLPLRRLPCWCTIGLPSPRTPHPRPQHVFGPENYTLILNITEGPAVIYFRPNTAMTGERGLYQ</sequence>
<feature type="region of interest" description="Disordered" evidence="1">
    <location>
        <begin position="1"/>
        <end position="47"/>
    </location>
</feature>
<name>A0A5B7H1L4_PORTR</name>
<comment type="caution">
    <text evidence="2">The sequence shown here is derived from an EMBL/GenBank/DDBJ whole genome shotgun (WGS) entry which is preliminary data.</text>
</comment>
<reference evidence="2 3" key="1">
    <citation type="submission" date="2019-05" db="EMBL/GenBank/DDBJ databases">
        <title>Another draft genome of Portunus trituberculatus and its Hox gene families provides insights of decapod evolution.</title>
        <authorList>
            <person name="Jeong J.-H."/>
            <person name="Song I."/>
            <person name="Kim S."/>
            <person name="Choi T."/>
            <person name="Kim D."/>
            <person name="Ryu S."/>
            <person name="Kim W."/>
        </authorList>
    </citation>
    <scope>NUCLEOTIDE SEQUENCE [LARGE SCALE GENOMIC DNA]</scope>
    <source>
        <tissue evidence="2">Muscle</tissue>
    </source>
</reference>
<evidence type="ECO:0000313" key="2">
    <source>
        <dbReference type="EMBL" id="MPC63515.1"/>
    </source>
</evidence>
<evidence type="ECO:0000313" key="3">
    <source>
        <dbReference type="Proteomes" id="UP000324222"/>
    </source>
</evidence>
<gene>
    <name evidence="2" type="ORF">E2C01_057613</name>
</gene>
<dbReference type="EMBL" id="VSRR010020912">
    <property type="protein sequence ID" value="MPC63515.1"/>
    <property type="molecule type" value="Genomic_DNA"/>
</dbReference>
<organism evidence="2 3">
    <name type="scientific">Portunus trituberculatus</name>
    <name type="common">Swimming crab</name>
    <name type="synonym">Neptunus trituberculatus</name>
    <dbReference type="NCBI Taxonomy" id="210409"/>
    <lineage>
        <taxon>Eukaryota</taxon>
        <taxon>Metazoa</taxon>
        <taxon>Ecdysozoa</taxon>
        <taxon>Arthropoda</taxon>
        <taxon>Crustacea</taxon>
        <taxon>Multicrustacea</taxon>
        <taxon>Malacostraca</taxon>
        <taxon>Eumalacostraca</taxon>
        <taxon>Eucarida</taxon>
        <taxon>Decapoda</taxon>
        <taxon>Pleocyemata</taxon>
        <taxon>Brachyura</taxon>
        <taxon>Eubrachyura</taxon>
        <taxon>Portunoidea</taxon>
        <taxon>Portunidae</taxon>
        <taxon>Portuninae</taxon>
        <taxon>Portunus</taxon>
    </lineage>
</organism>
<keyword evidence="3" id="KW-1185">Reference proteome</keyword>
<protein>
    <submittedName>
        <fullName evidence="2">Uncharacterized protein</fullName>
    </submittedName>
</protein>
<dbReference type="AlphaFoldDB" id="A0A5B7H1L4"/>
<evidence type="ECO:0000256" key="1">
    <source>
        <dbReference type="SAM" id="MobiDB-lite"/>
    </source>
</evidence>
<proteinExistence type="predicted"/>
<accession>A0A5B7H1L4</accession>